<sequence>KTEQIPIYKLKQIIKGIYRLEQEIVIYTRDLKLNQIRPKLKEKQFREKKIIPILTEHIKHHLQKTENENFKLYPLTPTLRGTLPSMCE</sequence>
<dbReference type="Proteomes" id="UP000291084">
    <property type="component" value="Chromosome 8"/>
</dbReference>
<reference evidence="1 2" key="1">
    <citation type="journal article" date="2015" name="Sci. Rep.">
        <title>The power of single molecule real-time sequencing technology in the de novo assembly of a eukaryotic genome.</title>
        <authorList>
            <person name="Sakai H."/>
            <person name="Naito K."/>
            <person name="Ogiso-Tanaka E."/>
            <person name="Takahashi Y."/>
            <person name="Iseki K."/>
            <person name="Muto C."/>
            <person name="Satou K."/>
            <person name="Teruya K."/>
            <person name="Shiroma A."/>
            <person name="Shimoji M."/>
            <person name="Hirano T."/>
            <person name="Itoh T."/>
            <person name="Kaga A."/>
            <person name="Tomooka N."/>
        </authorList>
    </citation>
    <scope>NUCLEOTIDE SEQUENCE [LARGE SCALE GENOMIC DNA]</scope>
    <source>
        <strain evidence="2">cv. Shumari</strain>
    </source>
</reference>
<dbReference type="AlphaFoldDB" id="A0A0S3ST87"/>
<keyword evidence="2" id="KW-1185">Reference proteome</keyword>
<feature type="non-terminal residue" evidence="1">
    <location>
        <position position="1"/>
    </location>
</feature>
<name>A0A0S3ST87_PHAAN</name>
<dbReference type="EMBL" id="AP015041">
    <property type="protein sequence ID" value="BAT96026.1"/>
    <property type="molecule type" value="Genomic_DNA"/>
</dbReference>
<gene>
    <name evidence="1" type="primary">Vigan.08G289400</name>
    <name evidence="1" type="ORF">VIGAN_08289400</name>
</gene>
<proteinExistence type="predicted"/>
<organism evidence="1 2">
    <name type="scientific">Vigna angularis var. angularis</name>
    <dbReference type="NCBI Taxonomy" id="157739"/>
    <lineage>
        <taxon>Eukaryota</taxon>
        <taxon>Viridiplantae</taxon>
        <taxon>Streptophyta</taxon>
        <taxon>Embryophyta</taxon>
        <taxon>Tracheophyta</taxon>
        <taxon>Spermatophyta</taxon>
        <taxon>Magnoliopsida</taxon>
        <taxon>eudicotyledons</taxon>
        <taxon>Gunneridae</taxon>
        <taxon>Pentapetalae</taxon>
        <taxon>rosids</taxon>
        <taxon>fabids</taxon>
        <taxon>Fabales</taxon>
        <taxon>Fabaceae</taxon>
        <taxon>Papilionoideae</taxon>
        <taxon>50 kb inversion clade</taxon>
        <taxon>NPAAA clade</taxon>
        <taxon>indigoferoid/millettioid clade</taxon>
        <taxon>Phaseoleae</taxon>
        <taxon>Vigna</taxon>
    </lineage>
</organism>
<accession>A0A0S3ST87</accession>
<evidence type="ECO:0000313" key="2">
    <source>
        <dbReference type="Proteomes" id="UP000291084"/>
    </source>
</evidence>
<protein>
    <submittedName>
        <fullName evidence="1">Uncharacterized protein</fullName>
    </submittedName>
</protein>
<evidence type="ECO:0000313" key="1">
    <source>
        <dbReference type="EMBL" id="BAT96026.1"/>
    </source>
</evidence>